<sequence length="122" mass="13505">MIGTHDTTWSRGRAWLSAALVKGLWCRPRWPGGKVLDLGLESSKIIARFTAIRRVCEHVKFDSMGQTTARWSSAKLGEEAPAQVSFLSCDRGAELQRSSQNSPGCSKRDVNITKLIFSILVL</sequence>
<dbReference type="AlphaFoldDB" id="A0A4Y2VKY8"/>
<evidence type="ECO:0000313" key="1">
    <source>
        <dbReference type="EMBL" id="GBO24407.1"/>
    </source>
</evidence>
<organism evidence="1 3">
    <name type="scientific">Araneus ventricosus</name>
    <name type="common">Orbweaver spider</name>
    <name type="synonym">Epeira ventricosa</name>
    <dbReference type="NCBI Taxonomy" id="182803"/>
    <lineage>
        <taxon>Eukaryota</taxon>
        <taxon>Metazoa</taxon>
        <taxon>Ecdysozoa</taxon>
        <taxon>Arthropoda</taxon>
        <taxon>Chelicerata</taxon>
        <taxon>Arachnida</taxon>
        <taxon>Araneae</taxon>
        <taxon>Araneomorphae</taxon>
        <taxon>Entelegynae</taxon>
        <taxon>Araneoidea</taxon>
        <taxon>Araneidae</taxon>
        <taxon>Araneus</taxon>
    </lineage>
</organism>
<keyword evidence="3" id="KW-1185">Reference proteome</keyword>
<proteinExistence type="predicted"/>
<dbReference type="EMBL" id="BGPR01047388">
    <property type="protein sequence ID" value="GBO24407.1"/>
    <property type="molecule type" value="Genomic_DNA"/>
</dbReference>
<reference evidence="1 3" key="1">
    <citation type="journal article" date="2019" name="Sci. Rep.">
        <title>Orb-weaving spider Araneus ventricosus genome elucidates the spidroin gene catalogue.</title>
        <authorList>
            <person name="Kono N."/>
            <person name="Nakamura H."/>
            <person name="Ohtoshi R."/>
            <person name="Moran D.A.P."/>
            <person name="Shinohara A."/>
            <person name="Yoshida Y."/>
            <person name="Fujiwara M."/>
            <person name="Mori M."/>
            <person name="Tomita M."/>
            <person name="Arakawa K."/>
        </authorList>
    </citation>
    <scope>NUCLEOTIDE SEQUENCE [LARGE SCALE GENOMIC DNA]</scope>
</reference>
<dbReference type="Proteomes" id="UP000499080">
    <property type="component" value="Unassembled WGS sequence"/>
</dbReference>
<dbReference type="EMBL" id="BGPR01047391">
    <property type="protein sequence ID" value="GBO24413.1"/>
    <property type="molecule type" value="Genomic_DNA"/>
</dbReference>
<gene>
    <name evidence="1" type="ORF">AVEN_160909_1</name>
    <name evidence="2" type="ORF">AVEN_214269_1</name>
</gene>
<evidence type="ECO:0000313" key="3">
    <source>
        <dbReference type="Proteomes" id="UP000499080"/>
    </source>
</evidence>
<comment type="caution">
    <text evidence="1">The sequence shown here is derived from an EMBL/GenBank/DDBJ whole genome shotgun (WGS) entry which is preliminary data.</text>
</comment>
<name>A0A4Y2VKY8_ARAVE</name>
<protein>
    <submittedName>
        <fullName evidence="1">Uncharacterized protein</fullName>
    </submittedName>
</protein>
<accession>A0A4Y2VKY8</accession>
<evidence type="ECO:0000313" key="2">
    <source>
        <dbReference type="EMBL" id="GBO24413.1"/>
    </source>
</evidence>